<protein>
    <submittedName>
        <fullName evidence="3">DnaJ-class molecular chaperone with C-terminal Zn finger domain</fullName>
    </submittedName>
</protein>
<feature type="region of interest" description="Disordered" evidence="1">
    <location>
        <begin position="219"/>
        <end position="247"/>
    </location>
</feature>
<evidence type="ECO:0000256" key="1">
    <source>
        <dbReference type="SAM" id="MobiDB-lite"/>
    </source>
</evidence>
<reference evidence="3 4" key="1">
    <citation type="submission" date="2017-04" db="EMBL/GenBank/DDBJ databases">
        <authorList>
            <person name="Afonso C.L."/>
            <person name="Miller P.J."/>
            <person name="Scott M.A."/>
            <person name="Spackman E."/>
            <person name="Goraichik I."/>
            <person name="Dimitrov K.M."/>
            <person name="Suarez D.L."/>
            <person name="Swayne D.E."/>
        </authorList>
    </citation>
    <scope>NUCLEOTIDE SEQUENCE [LARGE SCALE GENOMIC DNA]</scope>
    <source>
        <strain evidence="3 4">KR-140</strain>
    </source>
</reference>
<dbReference type="InterPro" id="IPR011528">
    <property type="entry name" value="NERD"/>
</dbReference>
<organism evidence="3 4">
    <name type="scientific">Deinococcus hopiensis KR-140</name>
    <dbReference type="NCBI Taxonomy" id="695939"/>
    <lineage>
        <taxon>Bacteria</taxon>
        <taxon>Thermotogati</taxon>
        <taxon>Deinococcota</taxon>
        <taxon>Deinococci</taxon>
        <taxon>Deinococcales</taxon>
        <taxon>Deinococcaceae</taxon>
        <taxon>Deinococcus</taxon>
    </lineage>
</organism>
<gene>
    <name evidence="3" type="ORF">SAMN00790413_04847</name>
</gene>
<dbReference type="AlphaFoldDB" id="A0A1W1ULZ7"/>
<evidence type="ECO:0000313" key="4">
    <source>
        <dbReference type="Proteomes" id="UP000192582"/>
    </source>
</evidence>
<dbReference type="EMBL" id="FWWU01000005">
    <property type="protein sequence ID" value="SMB82107.1"/>
    <property type="molecule type" value="Genomic_DNA"/>
</dbReference>
<feature type="compositionally biased region" description="Basic and acidic residues" evidence="1">
    <location>
        <begin position="219"/>
        <end position="228"/>
    </location>
</feature>
<proteinExistence type="predicted"/>
<evidence type="ECO:0000313" key="3">
    <source>
        <dbReference type="EMBL" id="SMB82107.1"/>
    </source>
</evidence>
<dbReference type="Pfam" id="PF08378">
    <property type="entry name" value="NERD"/>
    <property type="match status" value="1"/>
</dbReference>
<dbReference type="STRING" id="695939.SAMN00790413_04847"/>
<keyword evidence="4" id="KW-1185">Reference proteome</keyword>
<dbReference type="PROSITE" id="PS50965">
    <property type="entry name" value="NERD"/>
    <property type="match status" value="1"/>
</dbReference>
<dbReference type="RefSeq" id="WP_084046147.1">
    <property type="nucleotide sequence ID" value="NZ_FWWU01000005.1"/>
</dbReference>
<feature type="compositionally biased region" description="Polar residues" evidence="1">
    <location>
        <begin position="238"/>
        <end position="247"/>
    </location>
</feature>
<accession>A0A1W1ULZ7</accession>
<feature type="domain" description="NERD" evidence="2">
    <location>
        <begin position="18"/>
        <end position="135"/>
    </location>
</feature>
<name>A0A1W1ULZ7_9DEIO</name>
<dbReference type="OrthoDB" id="5500241at2"/>
<feature type="region of interest" description="Disordered" evidence="1">
    <location>
        <begin position="1"/>
        <end position="20"/>
    </location>
</feature>
<evidence type="ECO:0000259" key="2">
    <source>
        <dbReference type="PROSITE" id="PS50965"/>
    </source>
</evidence>
<dbReference type="Proteomes" id="UP000192582">
    <property type="component" value="Unassembled WGS sequence"/>
</dbReference>
<sequence length="328" mass="36434">MIVKDSLPQPTSDRFQRAGDEAERQMAHYLKRAFGENQSVHVFNNLRLEHDGEVAQIDHLIFHRAGFVIVESKSVTSSVRINERDEWARQWNGRWSGMPSPVLQARRQGDLLRALLQAHKAELRNKILFGLKQGEFKLFIIDAVVAISDSGVVQASGKLSDVKKADQIPDRIKELIAEHGRAASLLSTETRADDMGFNLSPEEFTRVSAFLQAKHKEREQFPAERRDVASPPPAPSLNVPTGPSQASGPAAQTFTCNKCRSADLEIKFGHNYYFKCRSCGGSTPIKLTCPTCSAQARTRKSGASFYRECATCATSAEYFTNPGPRPTN</sequence>